<dbReference type="SUPFAM" id="SSF57184">
    <property type="entry name" value="Growth factor receptor domain"/>
    <property type="match status" value="2"/>
</dbReference>
<evidence type="ECO:0000259" key="7">
    <source>
        <dbReference type="PROSITE" id="PS50923"/>
    </source>
</evidence>
<dbReference type="SMART" id="SM00032">
    <property type="entry name" value="CCP"/>
    <property type="match status" value="4"/>
</dbReference>
<dbReference type="InterPro" id="IPR011641">
    <property type="entry name" value="Tyr-kin_ephrin_A/B_rcpt-like"/>
</dbReference>
<dbReference type="PANTHER" id="PTHR24273:SF32">
    <property type="entry name" value="HYALIN"/>
    <property type="match status" value="1"/>
</dbReference>
<proteinExistence type="predicted"/>
<dbReference type="Pfam" id="PF00084">
    <property type="entry name" value="Sushi"/>
    <property type="match status" value="3"/>
</dbReference>
<dbReference type="Gene3D" id="2.10.50.10">
    <property type="entry name" value="Tumor Necrosis Factor Receptor, subunit A, domain 2"/>
    <property type="match status" value="4"/>
</dbReference>
<comment type="caution">
    <text evidence="3">Lacks conserved residue(s) required for the propagation of feature annotation.</text>
</comment>
<dbReference type="AlphaFoldDB" id="A0AAQ4DHE1"/>
<keyword evidence="9" id="KW-1185">Reference proteome</keyword>
<feature type="signal peptide" evidence="4">
    <location>
        <begin position="1"/>
        <end position="25"/>
    </location>
</feature>
<dbReference type="GO" id="GO:0032991">
    <property type="term" value="C:protein-containing complex"/>
    <property type="evidence" value="ECO:0007669"/>
    <property type="project" value="UniProtKB-ARBA"/>
</dbReference>
<feature type="domain" description="VWFA" evidence="5">
    <location>
        <begin position="49"/>
        <end position="219"/>
    </location>
</feature>
<dbReference type="EMBL" id="JARKHS020030685">
    <property type="protein sequence ID" value="KAK8761881.1"/>
    <property type="molecule type" value="Genomic_DNA"/>
</dbReference>
<dbReference type="Gene3D" id="3.40.50.410">
    <property type="entry name" value="von Willebrand factor, type A domain"/>
    <property type="match status" value="1"/>
</dbReference>
<comment type="caution">
    <text evidence="8">The sequence shown here is derived from an EMBL/GenBank/DDBJ whole genome shotgun (WGS) entry which is preliminary data.</text>
</comment>
<dbReference type="SUPFAM" id="SSF53300">
    <property type="entry name" value="vWA-like"/>
    <property type="match status" value="1"/>
</dbReference>
<evidence type="ECO:0000256" key="2">
    <source>
        <dbReference type="ARBA" id="ARBA00023157"/>
    </source>
</evidence>
<feature type="domain" description="Sushi" evidence="7">
    <location>
        <begin position="467"/>
        <end position="533"/>
    </location>
</feature>
<dbReference type="PROSITE" id="PS50825">
    <property type="entry name" value="HYR"/>
    <property type="match status" value="2"/>
</dbReference>
<dbReference type="SUPFAM" id="SSF57535">
    <property type="entry name" value="Complement control module/SCR domain"/>
    <property type="match status" value="4"/>
</dbReference>
<keyword evidence="1" id="KW-0677">Repeat</keyword>
<dbReference type="Gene3D" id="2.10.70.10">
    <property type="entry name" value="Complement Module, domain 1"/>
    <property type="match status" value="3"/>
</dbReference>
<feature type="domain" description="HYR" evidence="6">
    <location>
        <begin position="532"/>
        <end position="616"/>
    </location>
</feature>
<dbReference type="SMART" id="SM01411">
    <property type="entry name" value="Ephrin_rec_like"/>
    <property type="match status" value="4"/>
</dbReference>
<dbReference type="InterPro" id="IPR035976">
    <property type="entry name" value="Sushi/SCR/CCP_sf"/>
</dbReference>
<feature type="domain" description="Sushi" evidence="7">
    <location>
        <begin position="406"/>
        <end position="466"/>
    </location>
</feature>
<evidence type="ECO:0008006" key="10">
    <source>
        <dbReference type="Google" id="ProtNLM"/>
    </source>
</evidence>
<evidence type="ECO:0000256" key="4">
    <source>
        <dbReference type="SAM" id="SignalP"/>
    </source>
</evidence>
<dbReference type="PROSITE" id="PS50234">
    <property type="entry name" value="VWFA"/>
    <property type="match status" value="1"/>
</dbReference>
<dbReference type="InterPro" id="IPR036465">
    <property type="entry name" value="vWFA_dom_sf"/>
</dbReference>
<organism evidence="8 9">
    <name type="scientific">Amblyomma americanum</name>
    <name type="common">Lone star tick</name>
    <dbReference type="NCBI Taxonomy" id="6943"/>
    <lineage>
        <taxon>Eukaryota</taxon>
        <taxon>Metazoa</taxon>
        <taxon>Ecdysozoa</taxon>
        <taxon>Arthropoda</taxon>
        <taxon>Chelicerata</taxon>
        <taxon>Arachnida</taxon>
        <taxon>Acari</taxon>
        <taxon>Parasitiformes</taxon>
        <taxon>Ixodida</taxon>
        <taxon>Ixodoidea</taxon>
        <taxon>Ixodidae</taxon>
        <taxon>Amblyomminae</taxon>
        <taxon>Amblyomma</taxon>
    </lineage>
</organism>
<feature type="domain" description="Sushi" evidence="7">
    <location>
        <begin position="342"/>
        <end position="405"/>
    </location>
</feature>
<dbReference type="PROSITE" id="PS50923">
    <property type="entry name" value="SUSHI"/>
    <property type="match status" value="3"/>
</dbReference>
<evidence type="ECO:0000259" key="5">
    <source>
        <dbReference type="PROSITE" id="PS50234"/>
    </source>
</evidence>
<evidence type="ECO:0000313" key="9">
    <source>
        <dbReference type="Proteomes" id="UP001321473"/>
    </source>
</evidence>
<feature type="domain" description="HYR" evidence="6">
    <location>
        <begin position="617"/>
        <end position="697"/>
    </location>
</feature>
<dbReference type="CDD" id="cd00033">
    <property type="entry name" value="CCP"/>
    <property type="match status" value="3"/>
</dbReference>
<dbReference type="InterPro" id="IPR000436">
    <property type="entry name" value="Sushi_SCR_CCP_dom"/>
</dbReference>
<sequence>MAPALRALKASCLILCLLHCSPTWAQEHNPGNHYLSRFPWESLPSSSTDLVFLLDRSGSVGAAGFEMQLGFVDRFLKYFEVAPNATRVAVISFSDDAVVHADFLKEPGNKCQLVRHMQEAKYLNHYATNTGAGLREVREVFQNSRPQAHKVLVLVTDGIATTGPDPVEEANKLKKAGIEVFVFSIGRSMRKHLDSLASSTEHVFEFESFAEFETFDKDGPTDRWTLRDSPRDCDRLCRRSLDKAPDGSERGSCCDKNAVCGCSLKSGLSACLCGPGFHGNGFRGQCAPCKPDTYKDTYDSNSCLSCPSHSGTRHEGSRSVKECACHEGYAGDPGAGVPCTVVMCPPLQPPEHGRIVECDNRYEGECLFQCDDQYEMEVGEGEEQSESRFCQADGTWSGKTTVCKAKSCDKPQDLENGYVTGCDSPWKVNATCTFHCNRGYELRGGSATRTCDEWKAWSGEDVFCEPVQCPPPPVVPNAIVGEVLKAKVYRFGEYFNPKCPQGFTLKGPPILYCNAQGQWESGEDDHSVMACVDQSKPTISCPEDIVVATENQSASALVHWDQPRYRDNAGGSKLWLQQMPPGVVSPHRFEIGSRSIRFRVVDAAGLDATCSFTITVRDVEKPQVLSCPQDIITETAEDDVTVTWAEPNFADNSGNVSVAASHASGSKFGHGTHKVTYNAHDASGNYATCMFRVTVSKSECPFYPAPLNGALSCDHWLHGQICHPMCNEKFDFLEDPAEMYVCAKDRRWYTEPEGMPVPWPDCARSSLPAQAKKKYHAFYYTGDCRDPEVQNSIKRAFQVNFDYVRSRLTVCANGNGCQLNGVTVRCGDMSEFAGTRRQRRSVGLGATSTVGVDAEVVLEFGANGTAALVNDTEDLAAAIDEIVGSIGEIAPSVLEQVSGEENVTVQMDLINSSAEDVVIVCAEGETLSGQGCAKCPTGTFHDRSQGVCSPCPTGSYQDEEGTVSCKLCPEGAATAAPKSTSVDDCQVVCSPGTYSRDGLETCLACPQGTYQDERQQTRCKRCPAGSTTEAFGSTQQTDCKKYCAPGSYSDSGLQPCTPCKRGTYQNLRGQKSCSECPAPTTSLHEGSKSIIDCVDFDYCASNPCLNSTCVAHQHGFSCEDR</sequence>
<name>A0AAQ4DHE1_AMBAM</name>
<feature type="chain" id="PRO_5042869569" description="Tyrosine kinase eph ephrin receptor family" evidence="4">
    <location>
        <begin position="26"/>
        <end position="1121"/>
    </location>
</feature>
<dbReference type="Pfam" id="PF00092">
    <property type="entry name" value="VWA"/>
    <property type="match status" value="1"/>
</dbReference>
<dbReference type="CDD" id="cd01450">
    <property type="entry name" value="vWFA_subfamily_ECM"/>
    <property type="match status" value="1"/>
</dbReference>
<gene>
    <name evidence="8" type="ORF">V5799_026848</name>
</gene>
<evidence type="ECO:0000256" key="3">
    <source>
        <dbReference type="PROSITE-ProRule" id="PRU00302"/>
    </source>
</evidence>
<dbReference type="InterPro" id="IPR009030">
    <property type="entry name" value="Growth_fac_rcpt_cys_sf"/>
</dbReference>
<evidence type="ECO:0000313" key="8">
    <source>
        <dbReference type="EMBL" id="KAK8761881.1"/>
    </source>
</evidence>
<dbReference type="Pfam" id="PF07699">
    <property type="entry name" value="Ephrin_rec_like"/>
    <property type="match status" value="4"/>
</dbReference>
<dbReference type="Proteomes" id="UP001321473">
    <property type="component" value="Unassembled WGS sequence"/>
</dbReference>
<dbReference type="SMART" id="SM00327">
    <property type="entry name" value="VWA"/>
    <property type="match status" value="1"/>
</dbReference>
<protein>
    <recommendedName>
        <fullName evidence="10">Tyrosine kinase eph ephrin receptor family</fullName>
    </recommendedName>
</protein>
<evidence type="ECO:0000259" key="6">
    <source>
        <dbReference type="PROSITE" id="PS50825"/>
    </source>
</evidence>
<dbReference type="InterPro" id="IPR002035">
    <property type="entry name" value="VWF_A"/>
</dbReference>
<reference evidence="8 9" key="1">
    <citation type="journal article" date="2023" name="Arcadia Sci">
        <title>De novo assembly of a long-read Amblyomma americanum tick genome.</title>
        <authorList>
            <person name="Chou S."/>
            <person name="Poskanzer K.E."/>
            <person name="Rollins M."/>
            <person name="Thuy-Boun P.S."/>
        </authorList>
    </citation>
    <scope>NUCLEOTIDE SEQUENCE [LARGE SCALE GENOMIC DNA]</scope>
    <source>
        <strain evidence="8">F_SG_1</strain>
        <tissue evidence="8">Salivary glands</tissue>
    </source>
</reference>
<accession>A0AAQ4DHE1</accession>
<dbReference type="Pfam" id="PF02494">
    <property type="entry name" value="HYR"/>
    <property type="match status" value="2"/>
</dbReference>
<dbReference type="InterPro" id="IPR003410">
    <property type="entry name" value="HYR_dom"/>
</dbReference>
<evidence type="ECO:0000256" key="1">
    <source>
        <dbReference type="ARBA" id="ARBA00022737"/>
    </source>
</evidence>
<keyword evidence="3" id="KW-0768">Sushi</keyword>
<keyword evidence="4" id="KW-0732">Signal</keyword>
<dbReference type="PANTHER" id="PTHR24273">
    <property type="entry name" value="FI04643P-RELATED"/>
    <property type="match status" value="1"/>
</dbReference>
<feature type="disulfide bond" evidence="3">
    <location>
        <begin position="408"/>
        <end position="451"/>
    </location>
</feature>
<keyword evidence="2 3" id="KW-1015">Disulfide bond</keyword>
<dbReference type="PRINTS" id="PR00453">
    <property type="entry name" value="VWFADOMAIN"/>
</dbReference>
<dbReference type="FunFam" id="2.10.50.10:FF:000018">
    <property type="entry name" value="Sushi, von Willebrand factor type A, EGF and pentraxin domain-containing 1"/>
    <property type="match status" value="2"/>
</dbReference>